<feature type="binding site" evidence="7">
    <location>
        <begin position="220"/>
        <end position="223"/>
    </location>
    <ligand>
        <name>pyridoxal 5'-phosphate</name>
        <dbReference type="ChEBI" id="CHEBI:597326"/>
    </ligand>
</feature>
<dbReference type="NCBIfam" id="NF002325">
    <property type="entry name" value="PRK01278.1"/>
    <property type="match status" value="1"/>
</dbReference>
<dbReference type="InterPro" id="IPR005814">
    <property type="entry name" value="Aminotrans_3"/>
</dbReference>
<reference evidence="8 9" key="1">
    <citation type="journal article" date="2009" name="Environ. Microbiol.">
        <title>Genome sequence of Desulfobacterium autotrophicum HRM2, a marine sulfate reducer oxidizing organic carbon completely to carbon dioxide.</title>
        <authorList>
            <person name="Strittmatter A.W."/>
            <person name="Liesegang H."/>
            <person name="Rabus R."/>
            <person name="Decker I."/>
            <person name="Amann J."/>
            <person name="Andres S."/>
            <person name="Henne A."/>
            <person name="Fricke W.F."/>
            <person name="Martinez-Arias R."/>
            <person name="Bartels D."/>
            <person name="Goesmann A."/>
            <person name="Krause L."/>
            <person name="Puehler A."/>
            <person name="Klenk H.P."/>
            <person name="Richter M."/>
            <person name="Schuler M."/>
            <person name="Gloeckner F.O."/>
            <person name="Meyerdierks A."/>
            <person name="Gottschalk G."/>
            <person name="Amann R."/>
        </authorList>
    </citation>
    <scope>NUCLEOTIDE SEQUENCE [LARGE SCALE GENOMIC DNA]</scope>
    <source>
        <strain evidence="9">ATCC 43914 / DSM 3382 / HRM2</strain>
    </source>
</reference>
<dbReference type="NCBIfam" id="NF002874">
    <property type="entry name" value="PRK03244.1"/>
    <property type="match status" value="1"/>
</dbReference>
<dbReference type="InterPro" id="IPR015422">
    <property type="entry name" value="PyrdxlP-dep_Trfase_small"/>
</dbReference>
<dbReference type="GO" id="GO:0003992">
    <property type="term" value="F:N2-acetyl-L-ornithine:2-oxoglutarate 5-aminotransferase activity"/>
    <property type="evidence" value="ECO:0007669"/>
    <property type="project" value="UniProtKB-UniRule"/>
</dbReference>
<dbReference type="Pfam" id="PF00202">
    <property type="entry name" value="Aminotran_3"/>
    <property type="match status" value="1"/>
</dbReference>
<comment type="catalytic activity">
    <reaction evidence="6">
        <text>taurine + pyruvate = sulfoacetaldehyde + L-alanine</text>
        <dbReference type="Rhea" id="RHEA:10420"/>
        <dbReference type="ChEBI" id="CHEBI:15361"/>
        <dbReference type="ChEBI" id="CHEBI:57972"/>
        <dbReference type="ChEBI" id="CHEBI:58246"/>
        <dbReference type="ChEBI" id="CHEBI:507393"/>
        <dbReference type="EC" id="2.6.1.77"/>
    </reaction>
    <physiologicalReaction direction="left-to-right" evidence="6">
        <dbReference type="Rhea" id="RHEA:10421"/>
    </physiologicalReaction>
</comment>
<dbReference type="InterPro" id="IPR015421">
    <property type="entry name" value="PyrdxlP-dep_Trfase_major"/>
</dbReference>
<sequence>MDTIEKTNTYVFNTYSRIPTVFVKGEGATLWDDQGKAYTDFLAGIAVVSLGHCHPQVTRAIADQAATLVHVSNIFYTEPQAELAHQLVEKSFADKVFFANSGAEANEAAIKLARRYFNEKGEPERFRIITMTQSFHGRTMATLSATGQDKIKQGFSPLVGGFVHCPFNDIGALDALVDNTVCAVMMECIQGEGGIIPADQDYIKAVRRLCNERGIFLIFDEVQTGMGRCGSLFAHELFGVTPDIMTLAKALGNGLPIGAMLACTEAAKGFTFGSHATTFGGTPLVTRAALEVLKIISDPDFLQQIRAKGAYLKQGLTALMARHKTIRAVRGEGLLVGMELDGNAGEIVVEAMKKGFILNAIQGKVIRFAPPLVITREEIDAVVKALDDLLE</sequence>
<feature type="binding site" evidence="7">
    <location>
        <position position="138"/>
    </location>
    <ligand>
        <name>N(2)-acetyl-L-ornithine</name>
        <dbReference type="ChEBI" id="CHEBI:57805"/>
    </ligand>
</feature>
<dbReference type="PROSITE" id="PS00600">
    <property type="entry name" value="AA_TRANSFER_CLASS_3"/>
    <property type="match status" value="1"/>
</dbReference>
<dbReference type="InterPro" id="IPR015424">
    <property type="entry name" value="PyrdxlP-dep_Trfase"/>
</dbReference>
<dbReference type="Gene3D" id="3.90.1150.10">
    <property type="entry name" value="Aspartate Aminotransferase, domain 1"/>
    <property type="match status" value="1"/>
</dbReference>
<dbReference type="SUPFAM" id="SSF53383">
    <property type="entry name" value="PLP-dependent transferases"/>
    <property type="match status" value="1"/>
</dbReference>
<evidence type="ECO:0000256" key="2">
    <source>
        <dbReference type="ARBA" id="ARBA00022605"/>
    </source>
</evidence>
<dbReference type="OrthoDB" id="9801834at2"/>
<comment type="catalytic activity">
    <reaction evidence="7">
        <text>N(2)-acetyl-L-ornithine + 2-oxoglutarate = N-acetyl-L-glutamate 5-semialdehyde + L-glutamate</text>
        <dbReference type="Rhea" id="RHEA:18049"/>
        <dbReference type="ChEBI" id="CHEBI:16810"/>
        <dbReference type="ChEBI" id="CHEBI:29123"/>
        <dbReference type="ChEBI" id="CHEBI:29985"/>
        <dbReference type="ChEBI" id="CHEBI:57805"/>
        <dbReference type="EC" id="2.6.1.11"/>
    </reaction>
</comment>
<comment type="cofactor">
    <cofactor evidence="7">
        <name>pyridoxal 5'-phosphate</name>
        <dbReference type="ChEBI" id="CHEBI:597326"/>
    </cofactor>
    <text evidence="7">Binds 1 pyridoxal phosphate per subunit.</text>
</comment>
<dbReference type="GO" id="GO:0031299">
    <property type="term" value="F:taurine-pyruvate aminotransferase activity"/>
    <property type="evidence" value="ECO:0007669"/>
    <property type="project" value="UniProtKB-EC"/>
</dbReference>
<gene>
    <name evidence="7 8" type="primary">argD</name>
    <name evidence="8" type="ordered locus">HRM2_27570</name>
</gene>
<organism evidence="8 9">
    <name type="scientific">Desulforapulum autotrophicum (strain ATCC 43914 / DSM 3382 / VKM B-1955 / HRM2)</name>
    <name type="common">Desulfobacterium autotrophicum</name>
    <dbReference type="NCBI Taxonomy" id="177437"/>
    <lineage>
        <taxon>Bacteria</taxon>
        <taxon>Pseudomonadati</taxon>
        <taxon>Thermodesulfobacteriota</taxon>
        <taxon>Desulfobacteria</taxon>
        <taxon>Desulfobacterales</taxon>
        <taxon>Desulfobacteraceae</taxon>
        <taxon>Desulforapulum</taxon>
    </lineage>
</organism>
<evidence type="ECO:0000256" key="5">
    <source>
        <dbReference type="ARBA" id="ARBA00023317"/>
    </source>
</evidence>
<dbReference type="HOGENOM" id="CLU_016922_10_1_7"/>
<dbReference type="Gene3D" id="3.40.640.10">
    <property type="entry name" value="Type I PLP-dependent aspartate aminotransferase-like (Major domain)"/>
    <property type="match status" value="1"/>
</dbReference>
<keyword evidence="1 7" id="KW-0032">Aminotransferase</keyword>
<keyword evidence="9" id="KW-1185">Reference proteome</keyword>
<dbReference type="InterPro" id="IPR004636">
    <property type="entry name" value="AcOrn/SuccOrn_fam"/>
</dbReference>
<evidence type="ECO:0000256" key="3">
    <source>
        <dbReference type="ARBA" id="ARBA00022679"/>
    </source>
</evidence>
<feature type="binding site" evidence="7">
    <location>
        <begin position="102"/>
        <end position="103"/>
    </location>
    <ligand>
        <name>pyridoxal 5'-phosphate</name>
        <dbReference type="ChEBI" id="CHEBI:597326"/>
    </ligand>
</feature>
<proteinExistence type="inferred from homology"/>
<evidence type="ECO:0000313" key="9">
    <source>
        <dbReference type="Proteomes" id="UP000000442"/>
    </source>
</evidence>
<comment type="subcellular location">
    <subcellularLocation>
        <location evidence="7">Cytoplasm</location>
    </subcellularLocation>
</comment>
<dbReference type="KEGG" id="dat:HRM2_27570"/>
<evidence type="ECO:0000256" key="1">
    <source>
        <dbReference type="ARBA" id="ARBA00022576"/>
    </source>
</evidence>
<evidence type="ECO:0000256" key="7">
    <source>
        <dbReference type="HAMAP-Rule" id="MF_01107"/>
    </source>
</evidence>
<protein>
    <recommendedName>
        <fullName evidence="7">Acetylornithine aminotransferase</fullName>
        <shortName evidence="7">ACOAT</shortName>
        <ecNumber evidence="7">2.6.1.11</ecNumber>
    </recommendedName>
</protein>
<dbReference type="STRING" id="177437.HRM2_27570"/>
<keyword evidence="3 7" id="KW-0808">Transferase</keyword>
<comment type="similarity">
    <text evidence="7">Belongs to the class-III pyridoxal-phosphate-dependent aminotransferase family. ArgD subfamily.</text>
</comment>
<dbReference type="GO" id="GO:0005737">
    <property type="term" value="C:cytoplasm"/>
    <property type="evidence" value="ECO:0007669"/>
    <property type="project" value="UniProtKB-SubCell"/>
</dbReference>
<feature type="binding site" evidence="7">
    <location>
        <position position="135"/>
    </location>
    <ligand>
        <name>pyridoxal 5'-phosphate</name>
        <dbReference type="ChEBI" id="CHEBI:597326"/>
    </ligand>
</feature>
<keyword evidence="2 7" id="KW-0028">Amino-acid biosynthesis</keyword>
<feature type="modified residue" description="N6-(pyridoxal phosphate)lysine" evidence="7">
    <location>
        <position position="249"/>
    </location>
</feature>
<dbReference type="AlphaFoldDB" id="C0QIB1"/>
<dbReference type="PANTHER" id="PTHR11986">
    <property type="entry name" value="AMINOTRANSFERASE CLASS III"/>
    <property type="match status" value="1"/>
</dbReference>
<dbReference type="NCBIfam" id="TIGR00707">
    <property type="entry name" value="argD"/>
    <property type="match status" value="1"/>
</dbReference>
<dbReference type="EMBL" id="CP001087">
    <property type="protein sequence ID" value="ACN15847.1"/>
    <property type="molecule type" value="Genomic_DNA"/>
</dbReference>
<dbReference type="CDD" id="cd00610">
    <property type="entry name" value="OAT_like"/>
    <property type="match status" value="1"/>
</dbReference>
<dbReference type="InterPro" id="IPR050103">
    <property type="entry name" value="Class-III_PLP-dep_AT"/>
</dbReference>
<dbReference type="GO" id="GO:0042802">
    <property type="term" value="F:identical protein binding"/>
    <property type="evidence" value="ECO:0007669"/>
    <property type="project" value="TreeGrafter"/>
</dbReference>
<dbReference type="UniPathway" id="UPA00068">
    <property type="reaction ID" value="UER00109"/>
</dbReference>
<dbReference type="FunFam" id="3.40.640.10:FF:000004">
    <property type="entry name" value="Acetylornithine aminotransferase"/>
    <property type="match status" value="1"/>
</dbReference>
<dbReference type="InterPro" id="IPR049704">
    <property type="entry name" value="Aminotrans_3_PPA_site"/>
</dbReference>
<feature type="binding site" evidence="7">
    <location>
        <position position="277"/>
    </location>
    <ligand>
        <name>N(2)-acetyl-L-ornithine</name>
        <dbReference type="ChEBI" id="CHEBI:57805"/>
    </ligand>
</feature>
<dbReference type="HAMAP" id="MF_01107">
    <property type="entry name" value="ArgD_aminotrans_3"/>
    <property type="match status" value="1"/>
</dbReference>
<accession>C0QIB1</accession>
<keyword evidence="5" id="KW-0670">Pyruvate</keyword>
<evidence type="ECO:0000256" key="6">
    <source>
        <dbReference type="ARBA" id="ARBA00052998"/>
    </source>
</evidence>
<keyword evidence="4 7" id="KW-0663">Pyridoxal phosphate</keyword>
<evidence type="ECO:0000313" key="8">
    <source>
        <dbReference type="EMBL" id="ACN15847.1"/>
    </source>
</evidence>
<dbReference type="GO" id="GO:0006526">
    <property type="term" value="P:L-arginine biosynthetic process"/>
    <property type="evidence" value="ECO:0007669"/>
    <property type="project" value="UniProtKB-UniRule"/>
</dbReference>
<comment type="subunit">
    <text evidence="7">Homodimer.</text>
</comment>
<keyword evidence="7" id="KW-0055">Arginine biosynthesis</keyword>
<comment type="miscellaneous">
    <text evidence="7">May also have succinyldiaminopimelate aminotransferase activity, thus carrying out the corresponding step in lysine biosynthesis.</text>
</comment>
<dbReference type="EC" id="2.6.1.11" evidence="7"/>
<keyword evidence="7" id="KW-0963">Cytoplasm</keyword>
<dbReference type="RefSeq" id="WP_015904610.1">
    <property type="nucleotide sequence ID" value="NC_012108.1"/>
</dbReference>
<dbReference type="PIRSF" id="PIRSF000521">
    <property type="entry name" value="Transaminase_4ab_Lys_Orn"/>
    <property type="match status" value="1"/>
</dbReference>
<comment type="pathway">
    <text evidence="7">Amino-acid biosynthesis; L-arginine biosynthesis; N(2)-acetyl-L-ornithine from L-glutamate: step 4/4.</text>
</comment>
<dbReference type="Proteomes" id="UP000000442">
    <property type="component" value="Chromosome"/>
</dbReference>
<dbReference type="PANTHER" id="PTHR11986:SF79">
    <property type="entry name" value="ACETYLORNITHINE AMINOTRANSFERASE, MITOCHONDRIAL"/>
    <property type="match status" value="1"/>
</dbReference>
<dbReference type="GO" id="GO:0030170">
    <property type="term" value="F:pyridoxal phosphate binding"/>
    <property type="evidence" value="ECO:0007669"/>
    <property type="project" value="InterPro"/>
</dbReference>
<evidence type="ECO:0000256" key="4">
    <source>
        <dbReference type="ARBA" id="ARBA00022898"/>
    </source>
</evidence>
<feature type="binding site" evidence="7">
    <location>
        <position position="278"/>
    </location>
    <ligand>
        <name>pyridoxal 5'-phosphate</name>
        <dbReference type="ChEBI" id="CHEBI:597326"/>
    </ligand>
</feature>
<name>C0QIB1_DESAH</name>
<dbReference type="eggNOG" id="COG4992">
    <property type="taxonomic scope" value="Bacteria"/>
</dbReference>